<evidence type="ECO:0000256" key="2">
    <source>
        <dbReference type="SAM" id="SignalP"/>
    </source>
</evidence>
<organism evidence="3 4">
    <name type="scientific">Saccharomonospora viridis</name>
    <dbReference type="NCBI Taxonomy" id="1852"/>
    <lineage>
        <taxon>Bacteria</taxon>
        <taxon>Bacillati</taxon>
        <taxon>Actinomycetota</taxon>
        <taxon>Actinomycetes</taxon>
        <taxon>Pseudonocardiales</taxon>
        <taxon>Pseudonocardiaceae</taxon>
        <taxon>Saccharomonospora</taxon>
    </lineage>
</organism>
<feature type="chain" id="PRO_5032908333" description="Lipoprotein" evidence="2">
    <location>
        <begin position="24"/>
        <end position="234"/>
    </location>
</feature>
<dbReference type="PROSITE" id="PS51257">
    <property type="entry name" value="PROKAR_LIPOPROTEIN"/>
    <property type="match status" value="1"/>
</dbReference>
<accession>A0A837DFL4</accession>
<evidence type="ECO:0000256" key="1">
    <source>
        <dbReference type="SAM" id="MobiDB-lite"/>
    </source>
</evidence>
<dbReference type="AlphaFoldDB" id="A0A837DFL4"/>
<keyword evidence="2" id="KW-0732">Signal</keyword>
<dbReference type="EMBL" id="JRZE01000001">
    <property type="protein sequence ID" value="KHF46082.1"/>
    <property type="molecule type" value="Genomic_DNA"/>
</dbReference>
<dbReference type="RefSeq" id="WP_015787411.1">
    <property type="nucleotide sequence ID" value="NZ_CALJZO010000125.1"/>
</dbReference>
<evidence type="ECO:0000313" key="4">
    <source>
        <dbReference type="Proteomes" id="UP000030848"/>
    </source>
</evidence>
<dbReference type="OrthoDB" id="7343511at2"/>
<comment type="caution">
    <text evidence="3">The sequence shown here is derived from an EMBL/GenBank/DDBJ whole genome shotgun (WGS) entry which is preliminary data.</text>
</comment>
<feature type="signal peptide" evidence="2">
    <location>
        <begin position="1"/>
        <end position="23"/>
    </location>
</feature>
<evidence type="ECO:0000313" key="3">
    <source>
        <dbReference type="EMBL" id="KHF46082.1"/>
    </source>
</evidence>
<dbReference type="Proteomes" id="UP000030848">
    <property type="component" value="Unassembled WGS sequence"/>
</dbReference>
<protein>
    <recommendedName>
        <fullName evidence="5">Lipoprotein</fullName>
    </recommendedName>
</protein>
<feature type="compositionally biased region" description="Low complexity" evidence="1">
    <location>
        <begin position="29"/>
        <end position="46"/>
    </location>
</feature>
<sequence length="234" mass="24764">MYRKRELAAVAALLLALTSTACAGGGDNASSEAATQSTSAEPTAATPEELAEIRKAFDGYRNALQNGDGKTAAGWISKSTVEHYDELAALAATGGPEEIGERGPTDRMTVALLRHDLAPEEIGSLNGTALFTYAVEQDVIDDSTIASAELDEVTISGDRAVATVKGDNAEQKAQLTFIRESDSWRLDLMSMMEVSDKVIAELAKQRGVDEDELVLQLASAAAGTTVEKAIFERP</sequence>
<evidence type="ECO:0008006" key="5">
    <source>
        <dbReference type="Google" id="ProtNLM"/>
    </source>
</evidence>
<reference evidence="3 4" key="1">
    <citation type="submission" date="2014-10" db="EMBL/GenBank/DDBJ databases">
        <title>Genome sequence of Micropolyspora internatus JCM3315.</title>
        <authorList>
            <person name="Shin S.-K."/>
            <person name="Yi H."/>
        </authorList>
    </citation>
    <scope>NUCLEOTIDE SEQUENCE [LARGE SCALE GENOMIC DNA]</scope>
    <source>
        <strain evidence="3 4">JCM 3315</strain>
    </source>
</reference>
<feature type="region of interest" description="Disordered" evidence="1">
    <location>
        <begin position="25"/>
        <end position="46"/>
    </location>
</feature>
<gene>
    <name evidence="3" type="ORF">MINT15_03830</name>
</gene>
<name>A0A837DFL4_9PSEU</name>
<proteinExistence type="predicted"/>